<keyword evidence="2" id="KW-0812">Transmembrane</keyword>
<keyword evidence="1" id="KW-0175">Coiled coil</keyword>
<keyword evidence="2" id="KW-0472">Membrane</keyword>
<feature type="domain" description="Peptidase M56" evidence="3">
    <location>
        <begin position="113"/>
        <end position="305"/>
    </location>
</feature>
<protein>
    <recommendedName>
        <fullName evidence="3">Peptidase M56 domain-containing protein</fullName>
    </recommendedName>
</protein>
<proteinExistence type="predicted"/>
<evidence type="ECO:0000256" key="1">
    <source>
        <dbReference type="SAM" id="Coils"/>
    </source>
</evidence>
<dbReference type="KEGG" id="fpf:DCC35_20360"/>
<dbReference type="InterPro" id="IPR008756">
    <property type="entry name" value="Peptidase_M56"/>
</dbReference>
<keyword evidence="2" id="KW-1133">Transmembrane helix</keyword>
<dbReference type="OrthoDB" id="15218at2"/>
<accession>A0A4D7K854</accession>
<feature type="coiled-coil region" evidence="1">
    <location>
        <begin position="536"/>
        <end position="619"/>
    </location>
</feature>
<keyword evidence="5" id="KW-1185">Reference proteome</keyword>
<dbReference type="PANTHER" id="PTHR34978">
    <property type="entry name" value="POSSIBLE SENSOR-TRANSDUCER PROTEIN BLAR"/>
    <property type="match status" value="1"/>
</dbReference>
<evidence type="ECO:0000313" key="4">
    <source>
        <dbReference type="EMBL" id="QCK16914.1"/>
    </source>
</evidence>
<dbReference type="Gene3D" id="3.30.2010.10">
    <property type="entry name" value="Metalloproteases ('zincins'), catalytic domain"/>
    <property type="match status" value="1"/>
</dbReference>
<organism evidence="4 5">
    <name type="scientific">Mangrovivirga cuniculi</name>
    <dbReference type="NCBI Taxonomy" id="2715131"/>
    <lineage>
        <taxon>Bacteria</taxon>
        <taxon>Pseudomonadati</taxon>
        <taxon>Bacteroidota</taxon>
        <taxon>Cytophagia</taxon>
        <taxon>Cytophagales</taxon>
        <taxon>Mangrovivirgaceae</taxon>
        <taxon>Mangrovivirga</taxon>
    </lineage>
</organism>
<name>A0A4D7K854_9BACT</name>
<feature type="transmembrane region" description="Helical" evidence="2">
    <location>
        <begin position="14"/>
        <end position="35"/>
    </location>
</feature>
<dbReference type="PANTHER" id="PTHR34978:SF3">
    <property type="entry name" value="SLR0241 PROTEIN"/>
    <property type="match status" value="1"/>
</dbReference>
<feature type="transmembrane region" description="Helical" evidence="2">
    <location>
        <begin position="117"/>
        <end position="138"/>
    </location>
</feature>
<dbReference type="CDD" id="cd07341">
    <property type="entry name" value="M56_BlaR1_MecR1_like"/>
    <property type="match status" value="1"/>
</dbReference>
<evidence type="ECO:0000313" key="5">
    <source>
        <dbReference type="Proteomes" id="UP000298616"/>
    </source>
</evidence>
<dbReference type="InterPro" id="IPR052173">
    <property type="entry name" value="Beta-lactam_resp_regulator"/>
</dbReference>
<sequence>MLTFESYNRIIESIGWTLVHALWQFALIGILFLLIRPLVRNKPKVMYWLTFGALLGGLGWSVQTFIMHWNDLAGATSESLSLFDNKVEYLITANDPGVMNFWEGLANRIRPFLPELVIVWSAGAFLLGFRLIGSYAYLRILKNKATELVDSQWNDVLDKLKKSLNINKDIKILKSAAIYGPMVMGHLKPVILIPVGLATGLPSQQIEAILAHELAHIKRSDYLVNFVQSLVEVIFFYHPMVWYLSDILRHEREVCCDSVALNYQPSSIQYAKLLTKLEEYAINQQSPAMQLGGQSKHSLLLRIQRIVQPKMQKKTMKDKIIPLVILVVAVVAMSFMDVGKKKLLEAEQKMSELLDTTKENKIIEFPEEAEVAQVPEVPENPSPVKEIVPVQPVEPSEQPESPEAISEVTLTSPVKPRKFRIYDVARVYKQGDKVYFVSPDTIPSSEEGVKYIFRSGDNEKVVIVNANDISENVKRSMEAAYSSMKNIDFEKIMADAQIDQEHIQKSLKIAMESLDLSKMNFDFTFENDSMLTPEEKAQMRQELEQAREEIIQAKEEIRREMEEIKVEIDQEKINRDVKRELEKAQRELKREMAELKIEMEEFEKEMEERNARLKAELIKDGYLNSKDELTTIEVRDDEEIKVNGKKIKPQHQKKYQKILNDMIDIDPDIDID</sequence>
<dbReference type="Proteomes" id="UP000298616">
    <property type="component" value="Chromosome"/>
</dbReference>
<dbReference type="EMBL" id="CP028923">
    <property type="protein sequence ID" value="QCK16914.1"/>
    <property type="molecule type" value="Genomic_DNA"/>
</dbReference>
<dbReference type="AlphaFoldDB" id="A0A4D7K854"/>
<dbReference type="RefSeq" id="WP_137092508.1">
    <property type="nucleotide sequence ID" value="NZ_CP028923.1"/>
</dbReference>
<reference evidence="4 5" key="1">
    <citation type="submission" date="2018-04" db="EMBL/GenBank/DDBJ databases">
        <title>Complete genome uncultured novel isolate.</title>
        <authorList>
            <person name="Merlino G."/>
        </authorList>
    </citation>
    <scope>NUCLEOTIDE SEQUENCE [LARGE SCALE GENOMIC DNA]</scope>
    <source>
        <strain evidence="5">R1DC9</strain>
    </source>
</reference>
<gene>
    <name evidence="4" type="ORF">DCC35_20360</name>
</gene>
<feature type="transmembrane region" description="Helical" evidence="2">
    <location>
        <begin position="47"/>
        <end position="69"/>
    </location>
</feature>
<evidence type="ECO:0000259" key="3">
    <source>
        <dbReference type="Pfam" id="PF05569"/>
    </source>
</evidence>
<evidence type="ECO:0000256" key="2">
    <source>
        <dbReference type="SAM" id="Phobius"/>
    </source>
</evidence>
<feature type="transmembrane region" description="Helical" evidence="2">
    <location>
        <begin position="320"/>
        <end position="339"/>
    </location>
</feature>
<dbReference type="Pfam" id="PF05569">
    <property type="entry name" value="Peptidase_M56"/>
    <property type="match status" value="1"/>
</dbReference>